<evidence type="ECO:0008006" key="3">
    <source>
        <dbReference type="Google" id="ProtNLM"/>
    </source>
</evidence>
<proteinExistence type="predicted"/>
<organism evidence="1 2">
    <name type="scientific">Pedobacter mendelii</name>
    <dbReference type="NCBI Taxonomy" id="1908240"/>
    <lineage>
        <taxon>Bacteria</taxon>
        <taxon>Pseudomonadati</taxon>
        <taxon>Bacteroidota</taxon>
        <taxon>Sphingobacteriia</taxon>
        <taxon>Sphingobacteriales</taxon>
        <taxon>Sphingobacteriaceae</taxon>
        <taxon>Pedobacter</taxon>
    </lineage>
</organism>
<dbReference type="RefSeq" id="WP_188417586.1">
    <property type="nucleotide sequence ID" value="NZ_BMDJ01000023.1"/>
</dbReference>
<reference evidence="2" key="1">
    <citation type="journal article" date="2019" name="Int. J. Syst. Evol. Microbiol.">
        <title>The Global Catalogue of Microorganisms (GCM) 10K type strain sequencing project: providing services to taxonomists for standard genome sequencing and annotation.</title>
        <authorList>
            <consortium name="The Broad Institute Genomics Platform"/>
            <consortium name="The Broad Institute Genome Sequencing Center for Infectious Disease"/>
            <person name="Wu L."/>
            <person name="Ma J."/>
        </authorList>
    </citation>
    <scope>NUCLEOTIDE SEQUENCE [LARGE SCALE GENOMIC DNA]</scope>
    <source>
        <strain evidence="2">CCM 8939</strain>
    </source>
</reference>
<dbReference type="Proteomes" id="UP000645390">
    <property type="component" value="Unassembled WGS sequence"/>
</dbReference>
<evidence type="ECO:0000313" key="1">
    <source>
        <dbReference type="EMBL" id="GGI29554.1"/>
    </source>
</evidence>
<name>A0ABQ2BMA9_9SPHI</name>
<accession>A0ABQ2BMA9</accession>
<evidence type="ECO:0000313" key="2">
    <source>
        <dbReference type="Proteomes" id="UP000645390"/>
    </source>
</evidence>
<gene>
    <name evidence="1" type="ORF">GCM10008119_38200</name>
</gene>
<sequence length="226" mass="25988">MSTTIKFTNSYGEQISSQQAESIEYYLREEYEDDFGLRKKIRYNKGAVVGTTHYLKNSENPNDLIINSLAGSDSRGFYFNKQIINGYTIWDIESFKDAEKIHKAKEVWDSKNRTLAYQQIEIHSNAVIGTRKYFYLEDLGPYFSEAPSIPDNGVFEFDYNFSGLEPGEIFVVINLMLYMDVGGGGFNINPEENIFLEDSRLASVFTWLDHPYYHNATPLIPTNQSV</sequence>
<protein>
    <recommendedName>
        <fullName evidence="3">DKNYY family protein</fullName>
    </recommendedName>
</protein>
<keyword evidence="2" id="KW-1185">Reference proteome</keyword>
<comment type="caution">
    <text evidence="1">The sequence shown here is derived from an EMBL/GenBank/DDBJ whole genome shotgun (WGS) entry which is preliminary data.</text>
</comment>
<dbReference type="EMBL" id="BMDJ01000023">
    <property type="protein sequence ID" value="GGI29554.1"/>
    <property type="molecule type" value="Genomic_DNA"/>
</dbReference>